<evidence type="ECO:0000313" key="2">
    <source>
        <dbReference type="Proteomes" id="UP001050691"/>
    </source>
</evidence>
<dbReference type="InterPro" id="IPR029058">
    <property type="entry name" value="AB_hydrolase_fold"/>
</dbReference>
<dbReference type="Proteomes" id="UP001050691">
    <property type="component" value="Unassembled WGS sequence"/>
</dbReference>
<sequence length="145" mass="16241">MTSLAWSSNIIQETFVLENTTGQALPLKFVATRICNPKSSKNGFTLVFIHGNGARKSMVYYYLGSNIILKKKTSQDKEAWFPAVQYIFQNIECLDIICAMWILDLPNHGDSASLNQVALENSRVDGTGRGLCTNELTTKDIKKEF</sequence>
<evidence type="ECO:0000313" key="1">
    <source>
        <dbReference type="EMBL" id="GJJ06049.1"/>
    </source>
</evidence>
<gene>
    <name evidence="1" type="ORF">Clacol_000237</name>
</gene>
<dbReference type="Gene3D" id="3.40.50.1820">
    <property type="entry name" value="alpha/beta hydrolase"/>
    <property type="match status" value="1"/>
</dbReference>
<protein>
    <submittedName>
        <fullName evidence="1">Uncharacterized protein</fullName>
    </submittedName>
</protein>
<organism evidence="1 2">
    <name type="scientific">Clathrus columnatus</name>
    <dbReference type="NCBI Taxonomy" id="1419009"/>
    <lineage>
        <taxon>Eukaryota</taxon>
        <taxon>Fungi</taxon>
        <taxon>Dikarya</taxon>
        <taxon>Basidiomycota</taxon>
        <taxon>Agaricomycotina</taxon>
        <taxon>Agaricomycetes</taxon>
        <taxon>Phallomycetidae</taxon>
        <taxon>Phallales</taxon>
        <taxon>Clathraceae</taxon>
        <taxon>Clathrus</taxon>
    </lineage>
</organism>
<keyword evidence="2" id="KW-1185">Reference proteome</keyword>
<accession>A0AAV4ZYL9</accession>
<dbReference type="AlphaFoldDB" id="A0AAV4ZYL9"/>
<comment type="caution">
    <text evidence="1">The sequence shown here is derived from an EMBL/GenBank/DDBJ whole genome shotgun (WGS) entry which is preliminary data.</text>
</comment>
<name>A0AAV4ZYL9_9AGAM</name>
<dbReference type="EMBL" id="BPWL01000001">
    <property type="protein sequence ID" value="GJJ06049.1"/>
    <property type="molecule type" value="Genomic_DNA"/>
</dbReference>
<reference evidence="1" key="1">
    <citation type="submission" date="2021-10" db="EMBL/GenBank/DDBJ databases">
        <title>De novo Genome Assembly of Clathrus columnatus (Basidiomycota, Fungi) Using Illumina and Nanopore Sequence Data.</title>
        <authorList>
            <person name="Ogiso-Tanaka E."/>
            <person name="Itagaki H."/>
            <person name="Hosoya T."/>
            <person name="Hosaka K."/>
        </authorList>
    </citation>
    <scope>NUCLEOTIDE SEQUENCE</scope>
    <source>
        <strain evidence="1">MO-923</strain>
    </source>
</reference>
<proteinExistence type="predicted"/>